<evidence type="ECO:0000313" key="2">
    <source>
        <dbReference type="EMBL" id="MCT2589096.1"/>
    </source>
</evidence>
<keyword evidence="3" id="KW-1185">Reference proteome</keyword>
<evidence type="ECO:0000313" key="3">
    <source>
        <dbReference type="Proteomes" id="UP001156389"/>
    </source>
</evidence>
<dbReference type="Pfam" id="PF13560">
    <property type="entry name" value="HTH_31"/>
    <property type="match status" value="1"/>
</dbReference>
<name>A0ABT2JMQ3_9ACTN</name>
<dbReference type="Pfam" id="PF19054">
    <property type="entry name" value="DUF5753"/>
    <property type="match status" value="1"/>
</dbReference>
<organism evidence="2 3">
    <name type="scientific">Streptomyces gossypii</name>
    <dbReference type="NCBI Taxonomy" id="2883101"/>
    <lineage>
        <taxon>Bacteria</taxon>
        <taxon>Bacillati</taxon>
        <taxon>Actinomycetota</taxon>
        <taxon>Actinomycetes</taxon>
        <taxon>Kitasatosporales</taxon>
        <taxon>Streptomycetaceae</taxon>
        <taxon>Streptomyces</taxon>
    </lineage>
</organism>
<gene>
    <name evidence="2" type="ORF">LHJ74_03950</name>
</gene>
<feature type="domain" description="HTH cro/C1-type" evidence="1">
    <location>
        <begin position="18"/>
        <end position="72"/>
    </location>
</feature>
<dbReference type="SMART" id="SM00530">
    <property type="entry name" value="HTH_XRE"/>
    <property type="match status" value="1"/>
</dbReference>
<dbReference type="InterPro" id="IPR043917">
    <property type="entry name" value="DUF5753"/>
</dbReference>
<dbReference type="InterPro" id="IPR010982">
    <property type="entry name" value="Lambda_DNA-bd_dom_sf"/>
</dbReference>
<reference evidence="2 3" key="1">
    <citation type="submission" date="2021-10" db="EMBL/GenBank/DDBJ databases">
        <title>Streptomyces gossypii sp. nov., isolated from soil collected from cotton field.</title>
        <authorList>
            <person name="Ge X."/>
            <person name="Chen X."/>
            <person name="Liu W."/>
        </authorList>
    </citation>
    <scope>NUCLEOTIDE SEQUENCE [LARGE SCALE GENOMIC DNA]</scope>
    <source>
        <strain evidence="2 3">N2-109</strain>
    </source>
</reference>
<evidence type="ECO:0000259" key="1">
    <source>
        <dbReference type="PROSITE" id="PS50943"/>
    </source>
</evidence>
<dbReference type="RefSeq" id="WP_260216083.1">
    <property type="nucleotide sequence ID" value="NZ_JAJAGO010000002.1"/>
</dbReference>
<accession>A0ABT2JMQ3</accession>
<protein>
    <submittedName>
        <fullName evidence="2">Helix-turn-helix transcriptional regulator</fullName>
    </submittedName>
</protein>
<comment type="caution">
    <text evidence="2">The sequence shown here is derived from an EMBL/GenBank/DDBJ whole genome shotgun (WGS) entry which is preliminary data.</text>
</comment>
<dbReference type="InterPro" id="IPR001387">
    <property type="entry name" value="Cro/C1-type_HTH"/>
</dbReference>
<dbReference type="Proteomes" id="UP001156389">
    <property type="component" value="Unassembled WGS sequence"/>
</dbReference>
<dbReference type="Gene3D" id="1.10.260.40">
    <property type="entry name" value="lambda repressor-like DNA-binding domains"/>
    <property type="match status" value="1"/>
</dbReference>
<dbReference type="CDD" id="cd00093">
    <property type="entry name" value="HTH_XRE"/>
    <property type="match status" value="1"/>
</dbReference>
<dbReference type="SUPFAM" id="SSF47413">
    <property type="entry name" value="lambda repressor-like DNA-binding domains"/>
    <property type="match status" value="1"/>
</dbReference>
<proteinExistence type="predicted"/>
<dbReference type="PROSITE" id="PS50943">
    <property type="entry name" value="HTH_CROC1"/>
    <property type="match status" value="1"/>
</dbReference>
<dbReference type="EMBL" id="JAJAGO010000002">
    <property type="protein sequence ID" value="MCT2589096.1"/>
    <property type="molecule type" value="Genomic_DNA"/>
</dbReference>
<sequence>MPPRAQPTARQERLGTELRKLREAAGMTAREAATLLGTSPMQMSHMETGRAGISEPRLRSLAAHYACPDSAFVDALASMATDRTRGWWEEYRGILPPSFLDLAELEHHAAYLRSVDIAHIPGLFQTEAYAAAVFSYTVPELPPDDLAAWVSHRMRRRSVLAQRAAVTHDALIHEAALRIKVSDRKVAQQQLRQLLTLSESDHVTVRVIPFAADGFAGAGCTMLHAGGVMPRLDTVQRDTPHGSGFVDAEPQLARCRALYLRVRDASLGPVRSQDFIHRIAQEL</sequence>